<sequence length="415" mass="45074">MLKRTFSIAAGLFLAGAVASAQTVTSSPSASGGLLDSRATGGVPATVLRQITALPLQEAIFQNYTNGDWANFSRSRYSRYRGTLPGLIETDRRTGTTWTLTSASYLRYNSAGLVLTDTIHQFQQPTFGPFVVLVNTYNTPTQVRWEWTLSRTPGSAASVPFDSTSRSTHTYNAAGQRTQVLHQFYMTRTYLATSRDLYTYNAQNLVSVAETQNTINNGATWVPSTRSTSTYTATSKPLQIVTEIAPPTTGVYANSTRDTYQYDAQDRTSVVTTDNWVNNAWVVNSQDLYAYNAAGDVASVTSQDWTGSAFVNVSRILFNYQQVTSSRGALARQLLAVVPNPSEAGTQAQILLETGVAASSGAVFDQLGRQVAVLTSTPAQAARGTLALPANLPAGLYLVHLRAGTRQWQARWQQL</sequence>
<keyword evidence="1" id="KW-0732">Signal</keyword>
<dbReference type="Gene3D" id="2.40.128.720">
    <property type="match status" value="1"/>
</dbReference>
<feature type="signal peptide" evidence="1">
    <location>
        <begin position="1"/>
        <end position="21"/>
    </location>
</feature>
<reference evidence="2 3" key="1">
    <citation type="journal article" date="2018" name="Arch. Microbiol.">
        <title>Hymenobacter segetis sp. nov., isolated from soil.</title>
        <authorList>
            <person name="Ten L.N."/>
            <person name="Lim S.J."/>
            <person name="Kim B.O."/>
            <person name="Kang I.K."/>
            <person name="Jung H.Y."/>
        </authorList>
    </citation>
    <scope>NUCLEOTIDE SEQUENCE [LARGE SCALE GENOMIC DNA]</scope>
    <source>
        <strain evidence="2 3">S7-3-11</strain>
    </source>
</reference>
<evidence type="ECO:0000313" key="2">
    <source>
        <dbReference type="EMBL" id="MEL5993918.1"/>
    </source>
</evidence>
<feature type="chain" id="PRO_5045373936" description="T9SS type A sorting domain-containing protein" evidence="1">
    <location>
        <begin position="22"/>
        <end position="415"/>
    </location>
</feature>
<organism evidence="2 3">
    <name type="scientific">Hymenobacter segetis</name>
    <dbReference type="NCBI Taxonomy" id="2025509"/>
    <lineage>
        <taxon>Bacteria</taxon>
        <taxon>Pseudomonadati</taxon>
        <taxon>Bacteroidota</taxon>
        <taxon>Cytophagia</taxon>
        <taxon>Cytophagales</taxon>
        <taxon>Hymenobacteraceae</taxon>
        <taxon>Hymenobacter</taxon>
    </lineage>
</organism>
<name>A0ABU9LW18_9BACT</name>
<protein>
    <recommendedName>
        <fullName evidence="4">T9SS type A sorting domain-containing protein</fullName>
    </recommendedName>
</protein>
<keyword evidence="3" id="KW-1185">Reference proteome</keyword>
<dbReference type="EMBL" id="JBCEVZ010000011">
    <property type="protein sequence ID" value="MEL5993918.1"/>
    <property type="molecule type" value="Genomic_DNA"/>
</dbReference>
<accession>A0ABU9LW18</accession>
<proteinExistence type="predicted"/>
<dbReference type="Proteomes" id="UP001479606">
    <property type="component" value="Unassembled WGS sequence"/>
</dbReference>
<dbReference type="RefSeq" id="WP_342296829.1">
    <property type="nucleotide sequence ID" value="NZ_JBCEVZ010000011.1"/>
</dbReference>
<evidence type="ECO:0008006" key="4">
    <source>
        <dbReference type="Google" id="ProtNLM"/>
    </source>
</evidence>
<evidence type="ECO:0000313" key="3">
    <source>
        <dbReference type="Proteomes" id="UP001479606"/>
    </source>
</evidence>
<evidence type="ECO:0000256" key="1">
    <source>
        <dbReference type="SAM" id="SignalP"/>
    </source>
</evidence>
<gene>
    <name evidence="2" type="ORF">AAFH49_06835</name>
</gene>
<comment type="caution">
    <text evidence="2">The sequence shown here is derived from an EMBL/GenBank/DDBJ whole genome shotgun (WGS) entry which is preliminary data.</text>
</comment>